<dbReference type="AlphaFoldDB" id="A0A5B7CWS6"/>
<gene>
    <name evidence="3" type="ORF">E2C01_006598</name>
</gene>
<sequence length="271" mass="28816">MARQQVAVILLLAKVVCGGVVGGIARQETELQCGDTLAIDFSSGSPEVQCDSPCFRSVHAWAAGPVFKRMSELEQYGLMVRQEYDEDGKVSCSLVDDISDTSAIQSSLLAEACSSVTPFTTTTTVGTGVTEVTSTNTGTGGPSGVTGSTTTSTGVTETTTTGTGGPSGDFVSETSHQGELMPASLHAHTQRFSHQFHISLHHYYLSDWNPSPHLTVNWECSVSTGADIMKHAGISTQAITEQFKSQLFERQAIQCGGFLKKASLTHRGKFQ</sequence>
<comment type="caution">
    <text evidence="3">The sequence shown here is derived from an EMBL/GenBank/DDBJ whole genome shotgun (WGS) entry which is preliminary data.</text>
</comment>
<feature type="signal peptide" evidence="2">
    <location>
        <begin position="1"/>
        <end position="18"/>
    </location>
</feature>
<feature type="region of interest" description="Disordered" evidence="1">
    <location>
        <begin position="130"/>
        <end position="167"/>
    </location>
</feature>
<evidence type="ECO:0000313" key="4">
    <source>
        <dbReference type="Proteomes" id="UP000324222"/>
    </source>
</evidence>
<reference evidence="3 4" key="1">
    <citation type="submission" date="2019-05" db="EMBL/GenBank/DDBJ databases">
        <title>Another draft genome of Portunus trituberculatus and its Hox gene families provides insights of decapod evolution.</title>
        <authorList>
            <person name="Jeong J.-H."/>
            <person name="Song I."/>
            <person name="Kim S."/>
            <person name="Choi T."/>
            <person name="Kim D."/>
            <person name="Ryu S."/>
            <person name="Kim W."/>
        </authorList>
    </citation>
    <scope>NUCLEOTIDE SEQUENCE [LARGE SCALE GENOMIC DNA]</scope>
    <source>
        <tissue evidence="3">Muscle</tissue>
    </source>
</reference>
<proteinExistence type="predicted"/>
<organism evidence="3 4">
    <name type="scientific">Portunus trituberculatus</name>
    <name type="common">Swimming crab</name>
    <name type="synonym">Neptunus trituberculatus</name>
    <dbReference type="NCBI Taxonomy" id="210409"/>
    <lineage>
        <taxon>Eukaryota</taxon>
        <taxon>Metazoa</taxon>
        <taxon>Ecdysozoa</taxon>
        <taxon>Arthropoda</taxon>
        <taxon>Crustacea</taxon>
        <taxon>Multicrustacea</taxon>
        <taxon>Malacostraca</taxon>
        <taxon>Eumalacostraca</taxon>
        <taxon>Eucarida</taxon>
        <taxon>Decapoda</taxon>
        <taxon>Pleocyemata</taxon>
        <taxon>Brachyura</taxon>
        <taxon>Eubrachyura</taxon>
        <taxon>Portunoidea</taxon>
        <taxon>Portunidae</taxon>
        <taxon>Portuninae</taxon>
        <taxon>Portunus</taxon>
    </lineage>
</organism>
<dbReference type="EMBL" id="VSRR010000311">
    <property type="protein sequence ID" value="MPC13850.1"/>
    <property type="molecule type" value="Genomic_DNA"/>
</dbReference>
<dbReference type="Proteomes" id="UP000324222">
    <property type="component" value="Unassembled WGS sequence"/>
</dbReference>
<protein>
    <submittedName>
        <fullName evidence="3">Uncharacterized protein</fullName>
    </submittedName>
</protein>
<dbReference type="OrthoDB" id="6346118at2759"/>
<accession>A0A5B7CWS6</accession>
<keyword evidence="2" id="KW-0732">Signal</keyword>
<evidence type="ECO:0000313" key="3">
    <source>
        <dbReference type="EMBL" id="MPC13850.1"/>
    </source>
</evidence>
<evidence type="ECO:0000256" key="2">
    <source>
        <dbReference type="SAM" id="SignalP"/>
    </source>
</evidence>
<evidence type="ECO:0000256" key="1">
    <source>
        <dbReference type="SAM" id="MobiDB-lite"/>
    </source>
</evidence>
<feature type="chain" id="PRO_5022826995" evidence="2">
    <location>
        <begin position="19"/>
        <end position="271"/>
    </location>
</feature>
<name>A0A5B7CWS6_PORTR</name>
<keyword evidence="4" id="KW-1185">Reference proteome</keyword>
<feature type="compositionally biased region" description="Low complexity" evidence="1">
    <location>
        <begin position="145"/>
        <end position="161"/>
    </location>
</feature>